<proteinExistence type="predicted"/>
<dbReference type="EMBL" id="CACRXK020001873">
    <property type="protein sequence ID" value="CAB3991554.1"/>
    <property type="molecule type" value="Genomic_DNA"/>
</dbReference>
<dbReference type="Proteomes" id="UP001152795">
    <property type="component" value="Unassembled WGS sequence"/>
</dbReference>
<evidence type="ECO:0000313" key="2">
    <source>
        <dbReference type="Proteomes" id="UP001152795"/>
    </source>
</evidence>
<comment type="caution">
    <text evidence="1">The sequence shown here is derived from an EMBL/GenBank/DDBJ whole genome shotgun (WGS) entry which is preliminary data.</text>
</comment>
<evidence type="ECO:0000313" key="1">
    <source>
        <dbReference type="EMBL" id="CAB3991554.1"/>
    </source>
</evidence>
<accession>A0A6S7GDR8</accession>
<sequence>MQSNQLVQKGLGYIDKKDNQKEKMKKELKQLREEAEDGVEFIEEDHADLVEIVSTTETKDMPPEMKLLLEIQMKQLSAKSANGHRWDPLRYCNCYKIIYYFHCILYTFVSLPCHNVSPKSLDSMHEYIILPSNRLIRYYKNSVDQKPGWNLETIAWCKHETECQKLKEQDYWVGLVLDEMKIQLTGMISLGHFHDAMENIKSVLGRMGTTNHHWQCNCIFEKHTHGSLPNIAAWQELGEFQNLFIGLNENGQVLNWRLMKTTAFDRIEDMLIDFKHKLNAQSTQLEMIIVDDCCTVRQSYQRIFSDTPIKLDIFHACQQFVKILPKGFSLRKKLSSEFGLIFCQNGDTGEERRMTTPSVEDVECNLEMFLQKWEKQLSELTMDAIKKLRNHIRKGCCSGIPPKAGTQKNERLHKLVKKSLLGCKRDPIARKHSSNTRIIPVVPVALKNQHLLSNFASDVTVTQKFDHTDGDSSRHEERSSAKCDTTMKSTNLDEMVSDAITHNVKELCNESVLNYIILRALHLNEPAYQAFSAGGKIKGEVDVDAALCYLARTKALNAGYPSEEALQYKT</sequence>
<dbReference type="OrthoDB" id="5962118at2759"/>
<protein>
    <submittedName>
        <fullName evidence="1">Uncharacterized protein</fullName>
    </submittedName>
</protein>
<keyword evidence="2" id="KW-1185">Reference proteome</keyword>
<dbReference type="AlphaFoldDB" id="A0A6S7GDR8"/>
<organism evidence="1 2">
    <name type="scientific">Paramuricea clavata</name>
    <name type="common">Red gorgonian</name>
    <name type="synonym">Violescent sea-whip</name>
    <dbReference type="NCBI Taxonomy" id="317549"/>
    <lineage>
        <taxon>Eukaryota</taxon>
        <taxon>Metazoa</taxon>
        <taxon>Cnidaria</taxon>
        <taxon>Anthozoa</taxon>
        <taxon>Octocorallia</taxon>
        <taxon>Malacalcyonacea</taxon>
        <taxon>Plexauridae</taxon>
        <taxon>Paramuricea</taxon>
    </lineage>
</organism>
<name>A0A6S7GDR8_PARCT</name>
<reference evidence="1" key="1">
    <citation type="submission" date="2020-04" db="EMBL/GenBank/DDBJ databases">
        <authorList>
            <person name="Alioto T."/>
            <person name="Alioto T."/>
            <person name="Gomez Garrido J."/>
        </authorList>
    </citation>
    <scope>NUCLEOTIDE SEQUENCE</scope>
    <source>
        <strain evidence="1">A484AB</strain>
    </source>
</reference>
<gene>
    <name evidence="1" type="ORF">PACLA_8A018845</name>
</gene>